<dbReference type="Proteomes" id="UP000215335">
    <property type="component" value="Unassembled WGS sequence"/>
</dbReference>
<gene>
    <name evidence="1" type="ORF">TSAR_008777</name>
</gene>
<dbReference type="EMBL" id="NNAY01000120">
    <property type="protein sequence ID" value="OXU30783.1"/>
    <property type="molecule type" value="Genomic_DNA"/>
</dbReference>
<organism evidence="1 2">
    <name type="scientific">Trichomalopsis sarcophagae</name>
    <dbReference type="NCBI Taxonomy" id="543379"/>
    <lineage>
        <taxon>Eukaryota</taxon>
        <taxon>Metazoa</taxon>
        <taxon>Ecdysozoa</taxon>
        <taxon>Arthropoda</taxon>
        <taxon>Hexapoda</taxon>
        <taxon>Insecta</taxon>
        <taxon>Pterygota</taxon>
        <taxon>Neoptera</taxon>
        <taxon>Endopterygota</taxon>
        <taxon>Hymenoptera</taxon>
        <taxon>Apocrita</taxon>
        <taxon>Proctotrupomorpha</taxon>
        <taxon>Chalcidoidea</taxon>
        <taxon>Pteromalidae</taxon>
        <taxon>Pteromalinae</taxon>
        <taxon>Trichomalopsis</taxon>
    </lineage>
</organism>
<keyword evidence="2" id="KW-1185">Reference proteome</keyword>
<feature type="non-terminal residue" evidence="1">
    <location>
        <position position="43"/>
    </location>
</feature>
<evidence type="ECO:0000313" key="2">
    <source>
        <dbReference type="Proteomes" id="UP000215335"/>
    </source>
</evidence>
<proteinExistence type="predicted"/>
<accession>A0A232FJM3</accession>
<dbReference type="AlphaFoldDB" id="A0A232FJM3"/>
<sequence>MDIYATKTRAGESAGSLFFSSNEAQELKNFAPSRRRLYIYTAC</sequence>
<protein>
    <submittedName>
        <fullName evidence="1">Uncharacterized protein</fullName>
    </submittedName>
</protein>
<evidence type="ECO:0000313" key="1">
    <source>
        <dbReference type="EMBL" id="OXU30783.1"/>
    </source>
</evidence>
<reference evidence="1 2" key="1">
    <citation type="journal article" date="2017" name="Curr. Biol.">
        <title>The Evolution of Venom by Co-option of Single-Copy Genes.</title>
        <authorList>
            <person name="Martinson E.O."/>
            <person name="Mrinalini"/>
            <person name="Kelkar Y.D."/>
            <person name="Chang C.H."/>
            <person name="Werren J.H."/>
        </authorList>
    </citation>
    <scope>NUCLEOTIDE SEQUENCE [LARGE SCALE GENOMIC DNA]</scope>
    <source>
        <strain evidence="1 2">Alberta</strain>
        <tissue evidence="1">Whole body</tissue>
    </source>
</reference>
<comment type="caution">
    <text evidence="1">The sequence shown here is derived from an EMBL/GenBank/DDBJ whole genome shotgun (WGS) entry which is preliminary data.</text>
</comment>
<name>A0A232FJM3_9HYME</name>